<sequence>MKPNSVASALEAGHLEYLDGKDDYTSGSIESYVQTVRREITADGNVVIGVKEKGDRIIKRISGDVFPLVNKIETFTEPCWLFIWEECVKSRNVVSFGKFQKVGAKISSFGEIQGVYFKDVPGFFGEREHPFVPEYEKYALRKLKLGRVMDWPKKLKIQEKLKNISEFTNHYSNYNAKGSWSALS</sequence>
<accession>A0A382RKD3</accession>
<dbReference type="AlphaFoldDB" id="A0A382RKD3"/>
<dbReference type="EMBL" id="UINC01121942">
    <property type="protein sequence ID" value="SVC97448.1"/>
    <property type="molecule type" value="Genomic_DNA"/>
</dbReference>
<name>A0A382RKD3_9ZZZZ</name>
<reference evidence="1" key="1">
    <citation type="submission" date="2018-05" db="EMBL/GenBank/DDBJ databases">
        <authorList>
            <person name="Lanie J.A."/>
            <person name="Ng W.-L."/>
            <person name="Kazmierczak K.M."/>
            <person name="Andrzejewski T.M."/>
            <person name="Davidsen T.M."/>
            <person name="Wayne K.J."/>
            <person name="Tettelin H."/>
            <person name="Glass J.I."/>
            <person name="Rusch D."/>
            <person name="Podicherti R."/>
            <person name="Tsui H.-C.T."/>
            <person name="Winkler M.E."/>
        </authorList>
    </citation>
    <scope>NUCLEOTIDE SEQUENCE</scope>
</reference>
<protein>
    <submittedName>
        <fullName evidence="1">Uncharacterized protein</fullName>
    </submittedName>
</protein>
<feature type="non-terminal residue" evidence="1">
    <location>
        <position position="184"/>
    </location>
</feature>
<proteinExistence type="predicted"/>
<evidence type="ECO:0000313" key="1">
    <source>
        <dbReference type="EMBL" id="SVC97448.1"/>
    </source>
</evidence>
<gene>
    <name evidence="1" type="ORF">METZ01_LOCUS350302</name>
</gene>
<organism evidence="1">
    <name type="scientific">marine metagenome</name>
    <dbReference type="NCBI Taxonomy" id="408172"/>
    <lineage>
        <taxon>unclassified sequences</taxon>
        <taxon>metagenomes</taxon>
        <taxon>ecological metagenomes</taxon>
    </lineage>
</organism>